<name>A0ABY7U2G3_9SPHN</name>
<feature type="chain" id="PRO_5046683542" evidence="1">
    <location>
        <begin position="23"/>
        <end position="169"/>
    </location>
</feature>
<dbReference type="EMBL" id="CP117418">
    <property type="protein sequence ID" value="WCT79506.1"/>
    <property type="molecule type" value="Genomic_DNA"/>
</dbReference>
<evidence type="ECO:0000313" key="3">
    <source>
        <dbReference type="Proteomes" id="UP001218231"/>
    </source>
</evidence>
<evidence type="ECO:0000313" key="2">
    <source>
        <dbReference type="EMBL" id="WCT79506.1"/>
    </source>
</evidence>
<keyword evidence="3" id="KW-1185">Reference proteome</keyword>
<dbReference type="Pfam" id="PF10604">
    <property type="entry name" value="Polyketide_cyc2"/>
    <property type="match status" value="1"/>
</dbReference>
<reference evidence="2 3" key="1">
    <citation type="submission" date="2023-02" db="EMBL/GenBank/DDBJ databases">
        <title>Genome sequence of Novosphingobium humi KACC 19094.</title>
        <authorList>
            <person name="Kim S."/>
            <person name="Heo J."/>
            <person name="Kwon S.-W."/>
        </authorList>
    </citation>
    <scope>NUCLEOTIDE SEQUENCE [LARGE SCALE GENOMIC DNA]</scope>
    <source>
        <strain evidence="2 3">KACC 19094</strain>
        <plasmid evidence="2 3">unnamed1</plasmid>
    </source>
</reference>
<dbReference type="InterPro" id="IPR019587">
    <property type="entry name" value="Polyketide_cyclase/dehydratase"/>
</dbReference>
<dbReference type="Proteomes" id="UP001218231">
    <property type="component" value="Plasmid unnamed1"/>
</dbReference>
<gene>
    <name evidence="2" type="ORF">PQ457_21185</name>
</gene>
<dbReference type="InterPro" id="IPR023393">
    <property type="entry name" value="START-like_dom_sf"/>
</dbReference>
<protein>
    <submittedName>
        <fullName evidence="2">SRPBCC family protein</fullName>
    </submittedName>
</protein>
<dbReference type="Gene3D" id="3.30.530.20">
    <property type="match status" value="1"/>
</dbReference>
<dbReference type="CDD" id="cd07821">
    <property type="entry name" value="PYR_PYL_RCAR_like"/>
    <property type="match status" value="1"/>
</dbReference>
<accession>A0ABY7U2G3</accession>
<sequence>MMKAYAMWMAAGMAVLGAPAMAETPAYQTIHLEQDVARPAAQVWARIGRFCDIGEWLHVPCRLVAGKDGEVGAVRDLNNGRMIEVIVGRTDLSYAYAMPDGMLEGQGFYHGNLAVVPVTKSTSRIVYSILYLDKGAGDEAGIRERREKREQRFGEALKTMKALSEAKPR</sequence>
<evidence type="ECO:0000256" key="1">
    <source>
        <dbReference type="SAM" id="SignalP"/>
    </source>
</evidence>
<dbReference type="SUPFAM" id="SSF55961">
    <property type="entry name" value="Bet v1-like"/>
    <property type="match status" value="1"/>
</dbReference>
<organism evidence="2 3">
    <name type="scientific">Novosphingobium humi</name>
    <dbReference type="NCBI Taxonomy" id="2282397"/>
    <lineage>
        <taxon>Bacteria</taxon>
        <taxon>Pseudomonadati</taxon>
        <taxon>Pseudomonadota</taxon>
        <taxon>Alphaproteobacteria</taxon>
        <taxon>Sphingomonadales</taxon>
        <taxon>Sphingomonadaceae</taxon>
        <taxon>Novosphingobium</taxon>
    </lineage>
</organism>
<dbReference type="RefSeq" id="WP_273619780.1">
    <property type="nucleotide sequence ID" value="NZ_CP103869.1"/>
</dbReference>
<proteinExistence type="predicted"/>
<keyword evidence="1" id="KW-0732">Signal</keyword>
<geneLocation type="plasmid" evidence="2 3">
    <name>unnamed1</name>
</geneLocation>
<feature type="signal peptide" evidence="1">
    <location>
        <begin position="1"/>
        <end position="22"/>
    </location>
</feature>
<keyword evidence="2" id="KW-0614">Plasmid</keyword>